<dbReference type="KEGG" id="sng:SNE_A15940"/>
<proteinExistence type="predicted"/>
<dbReference type="HOGENOM" id="CLU_769245_0_0_0"/>
<evidence type="ECO:0000313" key="3">
    <source>
        <dbReference type="Proteomes" id="UP000000496"/>
    </source>
</evidence>
<dbReference type="Proteomes" id="UP000000496">
    <property type="component" value="Chromosome gsn.131"/>
</dbReference>
<organism evidence="2 3">
    <name type="scientific">Simkania negevensis (strain ATCC VR-1471 / DSM 27360 / Z)</name>
    <dbReference type="NCBI Taxonomy" id="331113"/>
    <lineage>
        <taxon>Bacteria</taxon>
        <taxon>Pseudomonadati</taxon>
        <taxon>Chlamydiota</taxon>
        <taxon>Chlamydiia</taxon>
        <taxon>Parachlamydiales</taxon>
        <taxon>Simkaniaceae</taxon>
        <taxon>Simkania</taxon>
    </lineage>
</organism>
<keyword evidence="1" id="KW-0732">Signal</keyword>
<dbReference type="EMBL" id="FR872582">
    <property type="protein sequence ID" value="CCB89471.1"/>
    <property type="molecule type" value="Genomic_DNA"/>
</dbReference>
<feature type="signal peptide" evidence="1">
    <location>
        <begin position="1"/>
        <end position="30"/>
    </location>
</feature>
<dbReference type="AlphaFoldDB" id="F8L5I3"/>
<sequence>MKKAKQAFKVFLMKKLWLLSLVFATSFVFCSDQQKSYSEGYNSSQSVQTDDCVIKDYRPTENRNFFFAYGEFLYWKPTQNASDFVVKGQPSEFLPQQQGVPAFQAFGQYGNIRSANFDWTAGLRVGIGGIFQPRNWELDGIFTYIYPDGSSSETKPTINMLNGTLPFRAGTTSLYKASNSISFSYALANLLLKKRLLFADDMIFRFFMGLTGGWFDENWKVSYFAENNVKNTITSDWDFSGGGIRAGVDGEWYICYGFGIEGMVSSGLLYGYYENRFRFKVTAPDNLPPFYMIKSHFDDHRIVPHFQLALGPKWGMMINNVALQIYAHYELNFLFNLHEVHRSDLFSIQDGKNSRYAYGNLGMQGINIGASIAF</sequence>
<name>F8L5I3_SIMNZ</name>
<reference evidence="2 3" key="2">
    <citation type="journal article" date="2011" name="Mol. Biol. Evol.">
        <title>Unity in variety--the pan-genome of the Chlamydiae.</title>
        <authorList>
            <person name="Collingro A."/>
            <person name="Tischler P."/>
            <person name="Weinmaier T."/>
            <person name="Penz T."/>
            <person name="Heinz E."/>
            <person name="Brunham R.C."/>
            <person name="Read T.D."/>
            <person name="Bavoil P.M."/>
            <person name="Sachse K."/>
            <person name="Kahane S."/>
            <person name="Friedman M.G."/>
            <person name="Rattei T."/>
            <person name="Myers G.S."/>
            <person name="Horn M."/>
        </authorList>
    </citation>
    <scope>NUCLEOTIDE SEQUENCE [LARGE SCALE GENOMIC DNA]</scope>
    <source>
        <strain evidence="3">ATCC VR-1471 / Z</strain>
    </source>
</reference>
<dbReference type="Pfam" id="PF05150">
    <property type="entry name" value="Legionella_OMP"/>
    <property type="match status" value="1"/>
</dbReference>
<protein>
    <submittedName>
        <fullName evidence="2">MOMP-like family protein</fullName>
    </submittedName>
</protein>
<dbReference type="InterPro" id="IPR007825">
    <property type="entry name" value="Major_OMP_Legionella"/>
</dbReference>
<evidence type="ECO:0000256" key="1">
    <source>
        <dbReference type="SAM" id="SignalP"/>
    </source>
</evidence>
<evidence type="ECO:0000313" key="2">
    <source>
        <dbReference type="EMBL" id="CCB89471.1"/>
    </source>
</evidence>
<accession>F8L5I3</accession>
<keyword evidence="3" id="KW-1185">Reference proteome</keyword>
<dbReference type="RefSeq" id="WP_013943937.1">
    <property type="nucleotide sequence ID" value="NC_015713.1"/>
</dbReference>
<gene>
    <name evidence="2" type="ordered locus">SNE_A15940</name>
</gene>
<feature type="chain" id="PRO_5003374001" evidence="1">
    <location>
        <begin position="31"/>
        <end position="374"/>
    </location>
</feature>
<reference key="1">
    <citation type="journal article" date="2011" name="Mol. Biol. Evol.">
        <title>Unity in variety -- the pan-genome of the Chlamydiae.</title>
        <authorList>
            <person name="Collingro A."/>
            <person name="Tischler P."/>
            <person name="Weinmaier T."/>
            <person name="Penz T."/>
            <person name="Heinz E."/>
            <person name="Brunham R.C."/>
            <person name="Read T.D."/>
            <person name="Bavoil P.M."/>
            <person name="Sachse K."/>
            <person name="Kahane S."/>
            <person name="Friedman M.G."/>
            <person name="Rattei T."/>
            <person name="Myers G.S.A."/>
            <person name="Horn M."/>
        </authorList>
    </citation>
    <scope>NUCLEOTIDE SEQUENCE</scope>
    <source>
        <strain>Z</strain>
    </source>
</reference>